<feature type="region of interest" description="Disordered" evidence="1">
    <location>
        <begin position="1"/>
        <end position="20"/>
    </location>
</feature>
<gene>
    <name evidence="2" type="ORF">FEM48_Zijuj04G0014500</name>
</gene>
<protein>
    <recommendedName>
        <fullName evidence="4">Retrotransposon gag domain-containing protein</fullName>
    </recommendedName>
</protein>
<name>A0A978VH20_ZIZJJ</name>
<sequence length="84" mass="9868">MSSYTRAPPPSNLTESSFSRPKLDFPRFDGGDRHGWIYKILHRFGSMEYDDPSEALTRLKQVTTVERYQSEFKRLSQQIDKLPE</sequence>
<dbReference type="Proteomes" id="UP000813462">
    <property type="component" value="Unassembled WGS sequence"/>
</dbReference>
<proteinExistence type="predicted"/>
<comment type="caution">
    <text evidence="2">The sequence shown here is derived from an EMBL/GenBank/DDBJ whole genome shotgun (WGS) entry which is preliminary data.</text>
</comment>
<evidence type="ECO:0008006" key="4">
    <source>
        <dbReference type="Google" id="ProtNLM"/>
    </source>
</evidence>
<reference evidence="2" key="1">
    <citation type="journal article" date="2021" name="Front. Plant Sci.">
        <title>Chromosome-Scale Genome Assembly for Chinese Sour Jujube and Insights Into Its Genome Evolution and Domestication Signature.</title>
        <authorList>
            <person name="Shen L.-Y."/>
            <person name="Luo H."/>
            <person name="Wang X.-L."/>
            <person name="Wang X.-M."/>
            <person name="Qiu X.-J."/>
            <person name="Liu H."/>
            <person name="Zhou S.-S."/>
            <person name="Jia K.-H."/>
            <person name="Nie S."/>
            <person name="Bao Y.-T."/>
            <person name="Zhang R.-G."/>
            <person name="Yun Q.-Z."/>
            <person name="Chai Y.-H."/>
            <person name="Lu J.-Y."/>
            <person name="Li Y."/>
            <person name="Zhao S.-W."/>
            <person name="Mao J.-F."/>
            <person name="Jia S.-G."/>
            <person name="Mao Y.-M."/>
        </authorList>
    </citation>
    <scope>NUCLEOTIDE SEQUENCE</scope>
    <source>
        <strain evidence="2">AT0</strain>
        <tissue evidence="2">Leaf</tissue>
    </source>
</reference>
<evidence type="ECO:0000256" key="1">
    <source>
        <dbReference type="SAM" id="MobiDB-lite"/>
    </source>
</evidence>
<organism evidence="2 3">
    <name type="scientific">Ziziphus jujuba var. spinosa</name>
    <dbReference type="NCBI Taxonomy" id="714518"/>
    <lineage>
        <taxon>Eukaryota</taxon>
        <taxon>Viridiplantae</taxon>
        <taxon>Streptophyta</taxon>
        <taxon>Embryophyta</taxon>
        <taxon>Tracheophyta</taxon>
        <taxon>Spermatophyta</taxon>
        <taxon>Magnoliopsida</taxon>
        <taxon>eudicotyledons</taxon>
        <taxon>Gunneridae</taxon>
        <taxon>Pentapetalae</taxon>
        <taxon>rosids</taxon>
        <taxon>fabids</taxon>
        <taxon>Rosales</taxon>
        <taxon>Rhamnaceae</taxon>
        <taxon>Paliureae</taxon>
        <taxon>Ziziphus</taxon>
    </lineage>
</organism>
<evidence type="ECO:0000313" key="3">
    <source>
        <dbReference type="Proteomes" id="UP000813462"/>
    </source>
</evidence>
<dbReference type="AlphaFoldDB" id="A0A978VH20"/>
<accession>A0A978VH20</accession>
<dbReference type="EMBL" id="JAEACU010000004">
    <property type="protein sequence ID" value="KAH7532389.1"/>
    <property type="molecule type" value="Genomic_DNA"/>
</dbReference>
<evidence type="ECO:0000313" key="2">
    <source>
        <dbReference type="EMBL" id="KAH7532389.1"/>
    </source>
</evidence>